<dbReference type="Proteomes" id="UP000228996">
    <property type="component" value="Unassembled WGS sequence"/>
</dbReference>
<organism evidence="1 2">
    <name type="scientific">Candidatus Shapirobacteria bacterium CG08_land_8_20_14_0_20_39_18</name>
    <dbReference type="NCBI Taxonomy" id="1974883"/>
    <lineage>
        <taxon>Bacteria</taxon>
        <taxon>Candidatus Shapironibacteriota</taxon>
    </lineage>
</organism>
<name>A0A2M6XC64_9BACT</name>
<proteinExistence type="predicted"/>
<accession>A0A2M6XC64</accession>
<evidence type="ECO:0000313" key="1">
    <source>
        <dbReference type="EMBL" id="PIU03265.1"/>
    </source>
</evidence>
<evidence type="ECO:0000313" key="2">
    <source>
        <dbReference type="Proteomes" id="UP000228996"/>
    </source>
</evidence>
<reference evidence="2" key="1">
    <citation type="submission" date="2017-09" db="EMBL/GenBank/DDBJ databases">
        <title>Depth-based differentiation of microbial function through sediment-hosted aquifers and enrichment of novel symbionts in the deep terrestrial subsurface.</title>
        <authorList>
            <person name="Probst A.J."/>
            <person name="Ladd B."/>
            <person name="Jarett J.K."/>
            <person name="Geller-Mcgrath D.E."/>
            <person name="Sieber C.M.K."/>
            <person name="Emerson J.B."/>
            <person name="Anantharaman K."/>
            <person name="Thomas B.C."/>
            <person name="Malmstrom R."/>
            <person name="Stieglmeier M."/>
            <person name="Klingl A."/>
            <person name="Woyke T."/>
            <person name="Ryan C.M."/>
            <person name="Banfield J.F."/>
        </authorList>
    </citation>
    <scope>NUCLEOTIDE SEQUENCE [LARGE SCALE GENOMIC DNA]</scope>
</reference>
<protein>
    <submittedName>
        <fullName evidence="1">Uncharacterized protein</fullName>
    </submittedName>
</protein>
<gene>
    <name evidence="1" type="ORF">COT44_04320</name>
</gene>
<sequence>MLTCRLNKIKREDERKGLYFTSKPVEMSVDITSELYDLMKDHFPTMHLVTPQEIAAQLASLPGTHPFDVESIKGGHVPGVGYKYDKSAFQASLMAKIGEDKIQKFRRG</sequence>
<dbReference type="AlphaFoldDB" id="A0A2M6XC64"/>
<comment type="caution">
    <text evidence="1">The sequence shown here is derived from an EMBL/GenBank/DDBJ whole genome shotgun (WGS) entry which is preliminary data.</text>
</comment>
<dbReference type="EMBL" id="PEYO01000020">
    <property type="protein sequence ID" value="PIU03265.1"/>
    <property type="molecule type" value="Genomic_DNA"/>
</dbReference>